<gene>
    <name evidence="1" type="ORF">GPX89_01930</name>
</gene>
<accession>A0A7K1UNT1</accession>
<dbReference type="EMBL" id="WRPP01000001">
    <property type="protein sequence ID" value="MVU76000.1"/>
    <property type="molecule type" value="Genomic_DNA"/>
</dbReference>
<proteinExistence type="predicted"/>
<evidence type="ECO:0000313" key="2">
    <source>
        <dbReference type="Proteomes" id="UP000466794"/>
    </source>
</evidence>
<dbReference type="RefSeq" id="WP_157354761.1">
    <property type="nucleotide sequence ID" value="NZ_WRPP01000001.1"/>
</dbReference>
<protein>
    <submittedName>
        <fullName evidence="1">Uncharacterized protein</fullName>
    </submittedName>
</protein>
<reference evidence="1 2" key="1">
    <citation type="submission" date="2019-12" db="EMBL/GenBank/DDBJ databases">
        <title>Nocardia sp. nov. ET3-3 isolated from soil.</title>
        <authorList>
            <person name="Kanchanasin P."/>
            <person name="Tanasupawat S."/>
            <person name="Yuki M."/>
            <person name="Kudo T."/>
        </authorList>
    </citation>
    <scope>NUCLEOTIDE SEQUENCE [LARGE SCALE GENOMIC DNA]</scope>
    <source>
        <strain evidence="1 2">ET3-3</strain>
    </source>
</reference>
<name>A0A7K1UNT1_9NOCA</name>
<organism evidence="1 2">
    <name type="scientific">Nocardia terrae</name>
    <dbReference type="NCBI Taxonomy" id="2675851"/>
    <lineage>
        <taxon>Bacteria</taxon>
        <taxon>Bacillati</taxon>
        <taxon>Actinomycetota</taxon>
        <taxon>Actinomycetes</taxon>
        <taxon>Mycobacteriales</taxon>
        <taxon>Nocardiaceae</taxon>
        <taxon>Nocardia</taxon>
    </lineage>
</organism>
<sequence length="147" mass="16290">MVLAKRATGGDVIWMCRAVQRVESQDSDDAVQDIYEASVKPSLGRDAQVNDAPILDIRGRLALRNDSIDATFEVVTRFIFANDQEMPEIEEVREFLRDYGIDYTFGYIRAALADDLRVFGLQAGVLPVTALDEVRFADLVAVHAPGA</sequence>
<comment type="caution">
    <text evidence="1">The sequence shown here is derived from an EMBL/GenBank/DDBJ whole genome shotgun (WGS) entry which is preliminary data.</text>
</comment>
<keyword evidence="2" id="KW-1185">Reference proteome</keyword>
<dbReference type="Proteomes" id="UP000466794">
    <property type="component" value="Unassembled WGS sequence"/>
</dbReference>
<evidence type="ECO:0000313" key="1">
    <source>
        <dbReference type="EMBL" id="MVU76000.1"/>
    </source>
</evidence>
<dbReference type="AlphaFoldDB" id="A0A7K1UNT1"/>